<evidence type="ECO:0000256" key="8">
    <source>
        <dbReference type="ARBA" id="ARBA00023170"/>
    </source>
</evidence>
<organism evidence="13 14">
    <name type="scientific">Parastrongyloides trichosuri</name>
    <name type="common">Possum-specific nematode worm</name>
    <dbReference type="NCBI Taxonomy" id="131310"/>
    <lineage>
        <taxon>Eukaryota</taxon>
        <taxon>Metazoa</taxon>
        <taxon>Ecdysozoa</taxon>
        <taxon>Nematoda</taxon>
        <taxon>Chromadorea</taxon>
        <taxon>Rhabditida</taxon>
        <taxon>Tylenchina</taxon>
        <taxon>Panagrolaimomorpha</taxon>
        <taxon>Strongyloidoidea</taxon>
        <taxon>Strongyloididae</taxon>
        <taxon>Parastrongyloides</taxon>
    </lineage>
</organism>
<dbReference type="PROSITE" id="PS51030">
    <property type="entry name" value="NUCLEAR_REC_DBD_2"/>
    <property type="match status" value="1"/>
</dbReference>
<dbReference type="Gene3D" id="1.10.565.10">
    <property type="entry name" value="Retinoid X Receptor"/>
    <property type="match status" value="1"/>
</dbReference>
<dbReference type="GO" id="GO:0004879">
    <property type="term" value="F:nuclear receptor activity"/>
    <property type="evidence" value="ECO:0007669"/>
    <property type="project" value="TreeGrafter"/>
</dbReference>
<evidence type="ECO:0000256" key="1">
    <source>
        <dbReference type="ARBA" id="ARBA00004123"/>
    </source>
</evidence>
<evidence type="ECO:0000256" key="3">
    <source>
        <dbReference type="ARBA" id="ARBA00022771"/>
    </source>
</evidence>
<evidence type="ECO:0000313" key="13">
    <source>
        <dbReference type="Proteomes" id="UP000038045"/>
    </source>
</evidence>
<sequence>MPSNMDSNWVTPDGVINSQNEDNDVENKPVRSTTCCRICGDKSSGVHYGVVTCEGCKGFFRRSFNTSGKYVCPKNQNCEINKITRNRCQYCRFKKCVDSGMSKQSVKYGRMKREKQRIEKEEILNESRLTNDGALYTPESSPSNVQYVIENDLSEERLSQGPPVISSGGYTIVIPQNPNGCNYNVSGINTVVQYQQCSPIDNNYNKPSPPMTSMIPLYEEEPQVYGEIKYQTVPSQSDEIILPVKEDIIYAPMPTEFISRLIDGFVTSVFQGMTSFLEIKHNNVNQNLELELISQDRIGGWLYFSEEIVEYIQKIIDFAKGIDEFKLLEHEHQCNVLRESIFEIVVIVAGHFINPVSLLYPLKAGNVSSRILMSGNTDDINFMQEVYYTITNISNLNFTNEELALISSLIFVDTFMRGTEYINQIHDYLGNILAPRYNGNYMHAIDEVYKLINEVKIVAHNHRILITQLLNSVDANIKKGFPDIYRELFVPNL</sequence>
<dbReference type="PRINTS" id="PR00047">
    <property type="entry name" value="STROIDFINGER"/>
</dbReference>
<dbReference type="STRING" id="131310.A0A0N5A215"/>
<evidence type="ECO:0000256" key="6">
    <source>
        <dbReference type="ARBA" id="ARBA00023125"/>
    </source>
</evidence>
<comment type="subcellular location">
    <subcellularLocation>
        <location evidence="1">Nucleus</location>
    </subcellularLocation>
</comment>
<dbReference type="InterPro" id="IPR013088">
    <property type="entry name" value="Znf_NHR/GATA"/>
</dbReference>
<reference evidence="14" key="1">
    <citation type="submission" date="2017-02" db="UniProtKB">
        <authorList>
            <consortium name="WormBaseParasite"/>
        </authorList>
    </citation>
    <scope>IDENTIFICATION</scope>
</reference>
<proteinExistence type="predicted"/>
<dbReference type="WBParaSite" id="PTRK_0001566100.1">
    <property type="protein sequence ID" value="PTRK_0001566100.1"/>
    <property type="gene ID" value="PTRK_0001566100"/>
</dbReference>
<feature type="region of interest" description="Disordered" evidence="10">
    <location>
        <begin position="1"/>
        <end position="27"/>
    </location>
</feature>
<dbReference type="SMART" id="SM00399">
    <property type="entry name" value="ZnF_C4"/>
    <property type="match status" value="1"/>
</dbReference>
<evidence type="ECO:0000256" key="7">
    <source>
        <dbReference type="ARBA" id="ARBA00023163"/>
    </source>
</evidence>
<dbReference type="PRINTS" id="PR00398">
    <property type="entry name" value="STRDHORMONER"/>
</dbReference>
<evidence type="ECO:0000256" key="9">
    <source>
        <dbReference type="ARBA" id="ARBA00023242"/>
    </source>
</evidence>
<keyword evidence="9" id="KW-0539">Nucleus</keyword>
<evidence type="ECO:0000256" key="4">
    <source>
        <dbReference type="ARBA" id="ARBA00022833"/>
    </source>
</evidence>
<dbReference type="Pfam" id="PF00104">
    <property type="entry name" value="Hormone_recep"/>
    <property type="match status" value="1"/>
</dbReference>
<dbReference type="Proteomes" id="UP000038045">
    <property type="component" value="Unplaced"/>
</dbReference>
<dbReference type="GO" id="GO:0008270">
    <property type="term" value="F:zinc ion binding"/>
    <property type="evidence" value="ECO:0007669"/>
    <property type="project" value="UniProtKB-KW"/>
</dbReference>
<dbReference type="InterPro" id="IPR035500">
    <property type="entry name" value="NHR-like_dom_sf"/>
</dbReference>
<dbReference type="FunFam" id="3.30.50.10:FF:000006">
    <property type="entry name" value="Nuclear receptor subfamily 5 group A member"/>
    <property type="match status" value="1"/>
</dbReference>
<dbReference type="SUPFAM" id="SSF57716">
    <property type="entry name" value="Glucocorticoid receptor-like (DNA-binding domain)"/>
    <property type="match status" value="1"/>
</dbReference>
<keyword evidence="6" id="KW-0238">DNA-binding</keyword>
<evidence type="ECO:0000313" key="14">
    <source>
        <dbReference type="WBParaSite" id="PTRK_0001566100.1"/>
    </source>
</evidence>
<keyword evidence="4" id="KW-0862">Zinc</keyword>
<feature type="compositionally biased region" description="Polar residues" evidence="10">
    <location>
        <begin position="1"/>
        <end position="20"/>
    </location>
</feature>
<dbReference type="InterPro" id="IPR001723">
    <property type="entry name" value="Nuclear_hrmn_rcpt"/>
</dbReference>
<dbReference type="InterPro" id="IPR001628">
    <property type="entry name" value="Znf_hrmn_rcpt"/>
</dbReference>
<dbReference type="PANTHER" id="PTHR45805:SF2">
    <property type="entry name" value="NUCLEAR HORMONE RECEPTOR HR3-RELATED"/>
    <property type="match status" value="1"/>
</dbReference>
<dbReference type="InterPro" id="IPR000536">
    <property type="entry name" value="Nucl_hrmn_rcpt_lig-bd"/>
</dbReference>
<keyword evidence="13" id="KW-1185">Reference proteome</keyword>
<dbReference type="GO" id="GO:0000978">
    <property type="term" value="F:RNA polymerase II cis-regulatory region sequence-specific DNA binding"/>
    <property type="evidence" value="ECO:0007669"/>
    <property type="project" value="TreeGrafter"/>
</dbReference>
<keyword evidence="3" id="KW-0863">Zinc-finger</keyword>
<evidence type="ECO:0000256" key="10">
    <source>
        <dbReference type="SAM" id="MobiDB-lite"/>
    </source>
</evidence>
<evidence type="ECO:0000259" key="12">
    <source>
        <dbReference type="PROSITE" id="PS51843"/>
    </source>
</evidence>
<dbReference type="PROSITE" id="PS51843">
    <property type="entry name" value="NR_LBD"/>
    <property type="match status" value="1"/>
</dbReference>
<name>A0A0N5A215_PARTI</name>
<evidence type="ECO:0000256" key="5">
    <source>
        <dbReference type="ARBA" id="ARBA00023015"/>
    </source>
</evidence>
<dbReference type="AlphaFoldDB" id="A0A0N5A215"/>
<feature type="domain" description="Nuclear receptor" evidence="11">
    <location>
        <begin position="33"/>
        <end position="108"/>
    </location>
</feature>
<evidence type="ECO:0000259" key="11">
    <source>
        <dbReference type="PROSITE" id="PS51030"/>
    </source>
</evidence>
<keyword evidence="5" id="KW-0805">Transcription regulation</keyword>
<keyword evidence="2" id="KW-0479">Metal-binding</keyword>
<accession>A0A0N5A215</accession>
<dbReference type="Gene3D" id="3.30.50.10">
    <property type="entry name" value="Erythroid Transcription Factor GATA-1, subunit A"/>
    <property type="match status" value="1"/>
</dbReference>
<evidence type="ECO:0000256" key="2">
    <source>
        <dbReference type="ARBA" id="ARBA00022723"/>
    </source>
</evidence>
<dbReference type="PANTHER" id="PTHR45805">
    <property type="entry name" value="NUCLEAR HORMONE RECEPTOR HR3-RELATED"/>
    <property type="match status" value="1"/>
</dbReference>
<dbReference type="SUPFAM" id="SSF48508">
    <property type="entry name" value="Nuclear receptor ligand-binding domain"/>
    <property type="match status" value="1"/>
</dbReference>
<keyword evidence="7" id="KW-0804">Transcription</keyword>
<dbReference type="GO" id="GO:0005634">
    <property type="term" value="C:nucleus"/>
    <property type="evidence" value="ECO:0007669"/>
    <property type="project" value="UniProtKB-SubCell"/>
</dbReference>
<feature type="domain" description="NR LBD" evidence="12">
    <location>
        <begin position="253"/>
        <end position="493"/>
    </location>
</feature>
<protein>
    <submittedName>
        <fullName evidence="14">Nuclear receptor</fullName>
    </submittedName>
</protein>
<keyword evidence="8" id="KW-0675">Receptor</keyword>
<dbReference type="Pfam" id="PF00105">
    <property type="entry name" value="zf-C4"/>
    <property type="match status" value="1"/>
</dbReference>
<dbReference type="CDD" id="cd06916">
    <property type="entry name" value="NR_DBD_like"/>
    <property type="match status" value="1"/>
</dbReference>
<dbReference type="PROSITE" id="PS00031">
    <property type="entry name" value="NUCLEAR_REC_DBD_1"/>
    <property type="match status" value="1"/>
</dbReference>